<keyword evidence="3" id="KW-1185">Reference proteome</keyword>
<evidence type="ECO:0000313" key="3">
    <source>
        <dbReference type="Proteomes" id="UP001465976"/>
    </source>
</evidence>
<dbReference type="Gene3D" id="1.10.510.10">
    <property type="entry name" value="Transferase(Phosphotransferase) domain 1"/>
    <property type="match status" value="1"/>
</dbReference>
<evidence type="ECO:0000313" key="2">
    <source>
        <dbReference type="EMBL" id="KAL0566847.1"/>
    </source>
</evidence>
<dbReference type="Proteomes" id="UP001465976">
    <property type="component" value="Unassembled WGS sequence"/>
</dbReference>
<accession>A0ABR3EVC0</accession>
<dbReference type="EMBL" id="JBAHYK010001755">
    <property type="protein sequence ID" value="KAL0566847.1"/>
    <property type="molecule type" value="Genomic_DNA"/>
</dbReference>
<organism evidence="2 3">
    <name type="scientific">Marasmius crinis-equi</name>
    <dbReference type="NCBI Taxonomy" id="585013"/>
    <lineage>
        <taxon>Eukaryota</taxon>
        <taxon>Fungi</taxon>
        <taxon>Dikarya</taxon>
        <taxon>Basidiomycota</taxon>
        <taxon>Agaricomycotina</taxon>
        <taxon>Agaricomycetes</taxon>
        <taxon>Agaricomycetidae</taxon>
        <taxon>Agaricales</taxon>
        <taxon>Marasmiineae</taxon>
        <taxon>Marasmiaceae</taxon>
        <taxon>Marasmius</taxon>
    </lineage>
</organism>
<gene>
    <name evidence="2" type="ORF">V5O48_015152</name>
</gene>
<dbReference type="InterPro" id="IPR011009">
    <property type="entry name" value="Kinase-like_dom_sf"/>
</dbReference>
<protein>
    <submittedName>
        <fullName evidence="2">Uncharacterized protein</fullName>
    </submittedName>
</protein>
<reference evidence="2 3" key="1">
    <citation type="submission" date="2024-02" db="EMBL/GenBank/DDBJ databases">
        <title>A draft genome for the cacao thread blight pathogen Marasmius crinis-equi.</title>
        <authorList>
            <person name="Cohen S.P."/>
            <person name="Baruah I.K."/>
            <person name="Amoako-Attah I."/>
            <person name="Bukari Y."/>
            <person name="Meinhardt L.W."/>
            <person name="Bailey B.A."/>
        </authorList>
    </citation>
    <scope>NUCLEOTIDE SEQUENCE [LARGE SCALE GENOMIC DNA]</scope>
    <source>
        <strain evidence="2 3">GH-76</strain>
    </source>
</reference>
<proteinExistence type="predicted"/>
<feature type="region of interest" description="Disordered" evidence="1">
    <location>
        <begin position="284"/>
        <end position="375"/>
    </location>
</feature>
<feature type="region of interest" description="Disordered" evidence="1">
    <location>
        <begin position="485"/>
        <end position="528"/>
    </location>
</feature>
<name>A0ABR3EVC0_9AGAR</name>
<dbReference type="SUPFAM" id="SSF56112">
    <property type="entry name" value="Protein kinase-like (PK-like)"/>
    <property type="match status" value="1"/>
</dbReference>
<sequence>MQAPRSPTNKAEFEQELKRVDTIIKDPQKYKELVETTGDGAQEWLDLLQLVSNLKPCLFFNSSSHSCQLAEYPDLPKKLRSSIFKTMIRLSRNSRLHPNCLTIQAVERLGDYPEAGGAYGDVWKGRVGGNLVCLKMIRAFSSHEVEQVLRVRAPRRIVACQTEFSMEYANRITCEKPSYGIFAGHVPFLGLSEAAVLCAVYIENKRPTRPEGLSPSHDSLWSMIVACWDADPASRPTMVDVLTRLAAMNAERNRTFEPASEWDNPRYTQIWNDIQHPTVLQAGDSSISLPSVDTADSGQTKAREEKEPERREVSADRDSSPASGHLDDLGPSGSPRLIYTDSPHSRPRPASHLDDGSSFSPGTPPHTSNNVGTPTSHFLSTSLFAVPSPSGRTLAVPIATPPGSDTWASRRNGYSYSRSVPAPSLLEDISSIWFNNPGAANGGLSPGAGSPLSVGLPFSPERVGGLGNGTPGNLGYSILSDSFVDNDQNGDNLQKPDLLSSGSNTNAARPISSPSPTPSNDDSHARLGSSPASRALIYMAHAPRQSLPRGLGFGYSRIHALPPPSLWVSPESAGIGDGAYSPHPEETVAFDPGPYGSNNGFSPRADEWATTRTGGGLPSLYSRDDNDLFTFEPE</sequence>
<feature type="compositionally biased region" description="Polar residues" evidence="1">
    <location>
        <begin position="284"/>
        <end position="300"/>
    </location>
</feature>
<comment type="caution">
    <text evidence="2">The sequence shown here is derived from an EMBL/GenBank/DDBJ whole genome shotgun (WGS) entry which is preliminary data.</text>
</comment>
<evidence type="ECO:0000256" key="1">
    <source>
        <dbReference type="SAM" id="MobiDB-lite"/>
    </source>
</evidence>
<feature type="region of interest" description="Disordered" evidence="1">
    <location>
        <begin position="580"/>
        <end position="634"/>
    </location>
</feature>
<feature type="compositionally biased region" description="Basic and acidic residues" evidence="1">
    <location>
        <begin position="301"/>
        <end position="319"/>
    </location>
</feature>
<feature type="compositionally biased region" description="Polar residues" evidence="1">
    <location>
        <begin position="357"/>
        <end position="375"/>
    </location>
</feature>